<dbReference type="AlphaFoldDB" id="A0A9Y3RF83"/>
<keyword evidence="1" id="KW-0812">Transmembrane</keyword>
<gene>
    <name evidence="3" type="primary">LOC102192817</name>
</gene>
<keyword evidence="2" id="KW-1185">Reference proteome</keyword>
<dbReference type="RefSeq" id="XP_005741568.1">
    <property type="nucleotide sequence ID" value="XM_005741511.1"/>
</dbReference>
<dbReference type="GeneID" id="102192817"/>
<proteinExistence type="predicted"/>
<dbReference type="Proteomes" id="UP000695023">
    <property type="component" value="Unplaced"/>
</dbReference>
<name>A0A9Y3RF83_9CICH</name>
<organism evidence="2 3">
    <name type="scientific">Pundamilia nyererei</name>
    <dbReference type="NCBI Taxonomy" id="303518"/>
    <lineage>
        <taxon>Eukaryota</taxon>
        <taxon>Metazoa</taxon>
        <taxon>Chordata</taxon>
        <taxon>Craniata</taxon>
        <taxon>Vertebrata</taxon>
        <taxon>Euteleostomi</taxon>
        <taxon>Actinopterygii</taxon>
        <taxon>Neopterygii</taxon>
        <taxon>Teleostei</taxon>
        <taxon>Neoteleostei</taxon>
        <taxon>Acanthomorphata</taxon>
        <taxon>Ovalentaria</taxon>
        <taxon>Cichlomorphae</taxon>
        <taxon>Cichliformes</taxon>
        <taxon>Cichlidae</taxon>
        <taxon>African cichlids</taxon>
        <taxon>Pseudocrenilabrinae</taxon>
        <taxon>Haplochromini</taxon>
        <taxon>Pundamilia</taxon>
    </lineage>
</organism>
<evidence type="ECO:0000256" key="1">
    <source>
        <dbReference type="SAM" id="Phobius"/>
    </source>
</evidence>
<accession>A0A9Y3RF83</accession>
<evidence type="ECO:0000313" key="3">
    <source>
        <dbReference type="RefSeq" id="XP_005741568.1"/>
    </source>
</evidence>
<protein>
    <submittedName>
        <fullName evidence="3">Uncharacterized protein LOC102192817</fullName>
    </submittedName>
</protein>
<reference evidence="3" key="1">
    <citation type="submission" date="2025-08" db="UniProtKB">
        <authorList>
            <consortium name="RefSeq"/>
        </authorList>
    </citation>
    <scope>IDENTIFICATION</scope>
</reference>
<feature type="transmembrane region" description="Helical" evidence="1">
    <location>
        <begin position="7"/>
        <end position="28"/>
    </location>
</feature>
<evidence type="ECO:0000313" key="2">
    <source>
        <dbReference type="Proteomes" id="UP000695023"/>
    </source>
</evidence>
<sequence length="236" mass="26395">MEAGHHRVFSFIMAGHLLFAILMNMLFLTVSSHEYQVQALLPPTLTVSTSVISETDSVTLHCQPPASASVHHCYFYTGEQQSNKGNSCLQTLTGTELLFMSHQRSPAEVKVRCFYTVKYGAVNSPSLHSDTSSITIQSQTPQMSVQHYDGEYVFITCSLPGSVKDDTKCNLYFGEASRPVRNLAVSKESSRKTKQRFCQFYVAVPDFLRNVDTDCCVSCRWFRSNCGRHFTGADDS</sequence>
<keyword evidence="1" id="KW-1133">Transmembrane helix</keyword>
<keyword evidence="1" id="KW-0472">Membrane</keyword>